<dbReference type="InterPro" id="IPR036116">
    <property type="entry name" value="FN3_sf"/>
</dbReference>
<dbReference type="PANTHER" id="PTHR12223:SF19">
    <property type="entry name" value="LEGUME LECTIN DOMAIN-CONTAINING PROTEIN"/>
    <property type="match status" value="1"/>
</dbReference>
<dbReference type="CDD" id="cd00603">
    <property type="entry name" value="IPT_PCSR"/>
    <property type="match status" value="1"/>
</dbReference>
<dbReference type="InterPro" id="IPR051136">
    <property type="entry name" value="Intracellular_Lectin-GPT"/>
</dbReference>
<evidence type="ECO:0000256" key="1">
    <source>
        <dbReference type="ARBA" id="ARBA00022734"/>
    </source>
</evidence>
<dbReference type="SUPFAM" id="SSF49265">
    <property type="entry name" value="Fibronectin type III"/>
    <property type="match status" value="1"/>
</dbReference>
<keyword evidence="3" id="KW-0732">Signal</keyword>
<keyword evidence="1" id="KW-0430">Lectin</keyword>
<dbReference type="PROSITE" id="PS50853">
    <property type="entry name" value="FN3"/>
    <property type="match status" value="1"/>
</dbReference>
<sequence>MAPAATAAARLVLFFGSAAAAAAHWSEVVYEFEDDLEGWAAATSSEMRMEVSASGGGALRGSIHGQNAAGFVDSPVLDLSASGRQSVVMRLKYQGATARVARWRARYGAFAPEEPDAGRADWAPRVLTPVNASALIDGDASTYEVERDFVVDTGGGHAVTELELTGGPRGTSAAGVEGGPPEGMTLQAGPTAAGPWRDISMSSTTNLSFGSRNNIVGVKTGLKEEDTSYYYRVALNASGEARLAEVRALPAVLESRFGISPGPDYQTYVVPLWRRARRAGLQWSDRGAIKLTRLRLYLGDPASAPAEMREYDASATAACEDWKNPSLSASWASRKWRLVPTYARTGPWIVTELRVYEDAACTAALEPPRDVLASSSSSSGDMVVKPGVLQDGECPNVEASGSDASRAWTGDADDAWLGLEFYNEVAVRCVAVCHGANEDDRAGRATSVTLQRWEDGSWIDHATLPSLDARATLAVANPCTLRYVPPSAPRARRLAYDRSARDAGGGFPVHGSALAGDGFEIDWIRVTRPPLVRSVTGCVDKFWPDLEDTLAAERLDLDEDDAVTAQRDAFFLENGFLRRGLANAASIASTYATTYNCPRAGGLRIAIRGERLGSWSSRARVAIGGSWCLDVGYESDGTLTCTLPAAGTTAATAEVRVERADIPELYDAVPYLAYAVAPDKMAPPTASNVAARSVDLTWTPSGGLWGALAITGYVVSWRKAPSYTETTTTTTLGNVTTTTVIGLEPKTRYAFAVAAVVENRWADPEAVDAVDLYGRRRLLDDALVGTRSTFTAEIGTLEHDFAATAFDANATLSHGPVDDRKTVGPSGVVGGEGHYGFVLVGAANVENCNLSHACCDGLENGACPNVTVSCAQQLPSPHQQRPPRNDPTLREDLRAEKRFGSKAAENLSLVLQPCGPSIRLTGSTARQAGAAWYSRRVNVREGFDTSFVLRAANPSVRCDRMDETYTRCVSRGGDGFAFVVQENRYDALGAEGAGLGYDGLNNSLAVEFDTFYNYELGEPYHNHVSVQSRGWRYPNTAHHDASFAATARIPDIATRAGRDRELFTARVVYTPYFEPSLLQTDAFVSSPHAARFFTNADFPNGGMADFGIGLGTLSVYVDDLPVIITPLNLDALLALHHGRAYVGLTAATGLETWQAHDVLQWNFTSLRRDPRHVMPPVVSAATAFSCVDPSSCVHA</sequence>
<dbReference type="CDD" id="cd00063">
    <property type="entry name" value="FN3"/>
    <property type="match status" value="1"/>
</dbReference>
<reference evidence="5" key="1">
    <citation type="submission" date="2023-01" db="EMBL/GenBank/DDBJ databases">
        <title>Metagenome sequencing of chrysophaentin producing Chrysophaeum taylorii.</title>
        <authorList>
            <person name="Davison J."/>
            <person name="Bewley C."/>
        </authorList>
    </citation>
    <scope>NUCLEOTIDE SEQUENCE</scope>
    <source>
        <strain evidence="5">NIES-1699</strain>
    </source>
</reference>
<name>A0AAD7XJF0_9STRA</name>
<dbReference type="PANTHER" id="PTHR12223">
    <property type="entry name" value="VESICULAR MANNOSE-BINDING LECTIN"/>
    <property type="match status" value="1"/>
</dbReference>
<dbReference type="Gene3D" id="2.60.40.10">
    <property type="entry name" value="Immunoglobulins"/>
    <property type="match status" value="1"/>
</dbReference>
<feature type="domain" description="Fibronectin type-III" evidence="4">
    <location>
        <begin position="680"/>
        <end position="772"/>
    </location>
</feature>
<dbReference type="InterPro" id="IPR056573">
    <property type="entry name" value="Lectin_L-type_dom"/>
</dbReference>
<dbReference type="Pfam" id="PF00139">
    <property type="entry name" value="Lectin_legB"/>
    <property type="match status" value="1"/>
</dbReference>
<dbReference type="CDD" id="cd01951">
    <property type="entry name" value="lectin_L-type"/>
    <property type="match status" value="1"/>
</dbReference>
<dbReference type="Proteomes" id="UP001230188">
    <property type="component" value="Unassembled WGS sequence"/>
</dbReference>
<dbReference type="InterPro" id="IPR013783">
    <property type="entry name" value="Ig-like_fold"/>
</dbReference>
<protein>
    <recommendedName>
        <fullName evidence="4">Fibronectin type-III domain-containing protein</fullName>
    </recommendedName>
</protein>
<evidence type="ECO:0000256" key="3">
    <source>
        <dbReference type="SAM" id="SignalP"/>
    </source>
</evidence>
<evidence type="ECO:0000313" key="6">
    <source>
        <dbReference type="Proteomes" id="UP001230188"/>
    </source>
</evidence>
<gene>
    <name evidence="5" type="ORF">CTAYLR_000923</name>
</gene>
<dbReference type="PROSITE" id="PS00307">
    <property type="entry name" value="LECTIN_LEGUME_BETA"/>
    <property type="match status" value="1"/>
</dbReference>
<evidence type="ECO:0000313" key="5">
    <source>
        <dbReference type="EMBL" id="KAJ8604455.1"/>
    </source>
</evidence>
<feature type="chain" id="PRO_5042033621" description="Fibronectin type-III domain-containing protein" evidence="3">
    <location>
        <begin position="24"/>
        <end position="1195"/>
    </location>
</feature>
<dbReference type="EMBL" id="JAQMWT010000330">
    <property type="protein sequence ID" value="KAJ8604455.1"/>
    <property type="molecule type" value="Genomic_DNA"/>
</dbReference>
<proteinExistence type="predicted"/>
<evidence type="ECO:0000259" key="4">
    <source>
        <dbReference type="PROSITE" id="PS50853"/>
    </source>
</evidence>
<keyword evidence="6" id="KW-1185">Reference proteome</keyword>
<dbReference type="Gene3D" id="2.60.120.200">
    <property type="match status" value="1"/>
</dbReference>
<feature type="region of interest" description="Disordered" evidence="2">
    <location>
        <begin position="163"/>
        <end position="182"/>
    </location>
</feature>
<evidence type="ECO:0000256" key="2">
    <source>
        <dbReference type="SAM" id="MobiDB-lite"/>
    </source>
</evidence>
<dbReference type="InterPro" id="IPR019825">
    <property type="entry name" value="Lectin_legB_Mn/Ca_BS"/>
</dbReference>
<dbReference type="InterPro" id="IPR002909">
    <property type="entry name" value="IPT_dom"/>
</dbReference>
<accession>A0AAD7XJF0</accession>
<feature type="signal peptide" evidence="3">
    <location>
        <begin position="1"/>
        <end position="23"/>
    </location>
</feature>
<dbReference type="Pfam" id="PF00041">
    <property type="entry name" value="fn3"/>
    <property type="match status" value="1"/>
</dbReference>
<dbReference type="Pfam" id="PF01833">
    <property type="entry name" value="TIG"/>
    <property type="match status" value="1"/>
</dbReference>
<dbReference type="SUPFAM" id="SSF49899">
    <property type="entry name" value="Concanavalin A-like lectins/glucanases"/>
    <property type="match status" value="1"/>
</dbReference>
<comment type="caution">
    <text evidence="5">The sequence shown here is derived from an EMBL/GenBank/DDBJ whole genome shotgun (WGS) entry which is preliminary data.</text>
</comment>
<dbReference type="GO" id="GO:0030246">
    <property type="term" value="F:carbohydrate binding"/>
    <property type="evidence" value="ECO:0007669"/>
    <property type="project" value="UniProtKB-KW"/>
</dbReference>
<dbReference type="InterPro" id="IPR001220">
    <property type="entry name" value="Legume_lectin_dom"/>
</dbReference>
<dbReference type="InterPro" id="IPR013320">
    <property type="entry name" value="ConA-like_dom_sf"/>
</dbReference>
<organism evidence="5 6">
    <name type="scientific">Chrysophaeum taylorii</name>
    <dbReference type="NCBI Taxonomy" id="2483200"/>
    <lineage>
        <taxon>Eukaryota</taxon>
        <taxon>Sar</taxon>
        <taxon>Stramenopiles</taxon>
        <taxon>Ochrophyta</taxon>
        <taxon>Pelagophyceae</taxon>
        <taxon>Pelagomonadales</taxon>
        <taxon>Pelagomonadaceae</taxon>
        <taxon>Chrysophaeum</taxon>
    </lineage>
</organism>
<dbReference type="InterPro" id="IPR003961">
    <property type="entry name" value="FN3_dom"/>
</dbReference>
<dbReference type="AlphaFoldDB" id="A0AAD7XJF0"/>
<dbReference type="SMART" id="SM00060">
    <property type="entry name" value="FN3"/>
    <property type="match status" value="1"/>
</dbReference>